<gene>
    <name evidence="3" type="ORF">GKC44_12270</name>
</gene>
<proteinExistence type="predicted"/>
<reference evidence="3 4" key="1">
    <citation type="submission" date="2019-11" db="EMBL/GenBank/DDBJ databases">
        <title>Draft Genome Sequence of Plant Growth-Promoting Rhizosphere-Associated Bacteria.</title>
        <authorList>
            <person name="Vasilyev I.Y."/>
            <person name="Radchenko V."/>
            <person name="Ilnitskaya E.V."/>
        </authorList>
    </citation>
    <scope>NUCLEOTIDE SEQUENCE [LARGE SCALE GENOMIC DNA]</scope>
    <source>
        <strain evidence="3 4">VRA_07sq_f</strain>
    </source>
</reference>
<comment type="caution">
    <text evidence="3">The sequence shown here is derived from an EMBL/GenBank/DDBJ whole genome shotgun (WGS) entry which is preliminary data.</text>
</comment>
<dbReference type="PANTHER" id="PTHR21262:SF31">
    <property type="entry name" value="GTP PYROPHOSPHOKINASE"/>
    <property type="match status" value="1"/>
</dbReference>
<evidence type="ECO:0000313" key="4">
    <source>
        <dbReference type="Proteomes" id="UP000491237"/>
    </source>
</evidence>
<dbReference type="Pfam" id="PF19296">
    <property type="entry name" value="RelA_AH_RIS"/>
    <property type="match status" value="1"/>
</dbReference>
<dbReference type="Gene3D" id="3.30.70.260">
    <property type="match status" value="1"/>
</dbReference>
<dbReference type="InterPro" id="IPR045600">
    <property type="entry name" value="RelA/SpoT_AH_RIS"/>
</dbReference>
<feature type="compositionally biased region" description="Basic and acidic residues" evidence="1">
    <location>
        <begin position="7"/>
        <end position="18"/>
    </location>
</feature>
<feature type="non-terminal residue" evidence="3">
    <location>
        <position position="1"/>
    </location>
</feature>
<dbReference type="GO" id="GO:0005886">
    <property type="term" value="C:plasma membrane"/>
    <property type="evidence" value="ECO:0007669"/>
    <property type="project" value="TreeGrafter"/>
</dbReference>
<dbReference type="SUPFAM" id="SSF55021">
    <property type="entry name" value="ACT-like"/>
    <property type="match status" value="1"/>
</dbReference>
<evidence type="ECO:0000256" key="1">
    <source>
        <dbReference type="SAM" id="MobiDB-lite"/>
    </source>
</evidence>
<dbReference type="Proteomes" id="UP000491237">
    <property type="component" value="Unassembled WGS sequence"/>
</dbReference>
<keyword evidence="3" id="KW-0418">Kinase</keyword>
<feature type="region of interest" description="Disordered" evidence="1">
    <location>
        <begin position="1"/>
        <end position="38"/>
    </location>
</feature>
<feature type="domain" description="ACT" evidence="2">
    <location>
        <begin position="114"/>
        <end position="188"/>
    </location>
</feature>
<dbReference type="PANTHER" id="PTHR21262">
    <property type="entry name" value="GUANOSINE-3',5'-BIS DIPHOSPHATE 3'-PYROPHOSPHOHYDROLASE"/>
    <property type="match status" value="1"/>
</dbReference>
<evidence type="ECO:0000259" key="2">
    <source>
        <dbReference type="PROSITE" id="PS51671"/>
    </source>
</evidence>
<accession>A0A844EFQ3</accession>
<name>A0A844EFQ3_9LACO</name>
<protein>
    <submittedName>
        <fullName evidence="3">GTP pyrophosphokinase</fullName>
    </submittedName>
</protein>
<keyword evidence="3" id="KW-0808">Transferase</keyword>
<dbReference type="GO" id="GO:0016301">
    <property type="term" value="F:kinase activity"/>
    <property type="evidence" value="ECO:0007669"/>
    <property type="project" value="UniProtKB-KW"/>
</dbReference>
<dbReference type="InterPro" id="IPR045865">
    <property type="entry name" value="ACT-like_dom_sf"/>
</dbReference>
<sequence length="188" mass="20845">RAQLKKQRQDQAEKEVLEGHQTISEDSEATKKQKRRKSSNGIVIEGVDNLLVRLSHCCTPVPGDEIVGYITKGRGVSIHRVDCPNIKVAEENGERLIQVAWAETPEERPTYNATLSVQGYNRSGLLTNVLTAVNSVSKSVSSVNGRVDNNKMATISLAVGVRNLEQLDRVIGAIKNVHDVYLVERKFR</sequence>
<dbReference type="AlphaFoldDB" id="A0A844EFQ3"/>
<dbReference type="InterPro" id="IPR002912">
    <property type="entry name" value="ACT_dom"/>
</dbReference>
<dbReference type="CDD" id="cd04876">
    <property type="entry name" value="ACT_RelA-SpoT"/>
    <property type="match status" value="1"/>
</dbReference>
<dbReference type="EMBL" id="WKKY01000740">
    <property type="protein sequence ID" value="MSE21992.1"/>
    <property type="molecule type" value="Genomic_DNA"/>
</dbReference>
<organism evidence="3 4">
    <name type="scientific">Lentilactobacillus parabuchneri</name>
    <dbReference type="NCBI Taxonomy" id="152331"/>
    <lineage>
        <taxon>Bacteria</taxon>
        <taxon>Bacillati</taxon>
        <taxon>Bacillota</taxon>
        <taxon>Bacilli</taxon>
        <taxon>Lactobacillales</taxon>
        <taxon>Lactobacillaceae</taxon>
        <taxon>Lentilactobacillus</taxon>
    </lineage>
</organism>
<evidence type="ECO:0000313" key="3">
    <source>
        <dbReference type="EMBL" id="MSE21992.1"/>
    </source>
</evidence>
<dbReference type="PROSITE" id="PS51671">
    <property type="entry name" value="ACT"/>
    <property type="match status" value="1"/>
</dbReference>
<dbReference type="Pfam" id="PF13291">
    <property type="entry name" value="ACT_4"/>
    <property type="match status" value="1"/>
</dbReference>